<name>A0A6A6ILG2_9PLEO</name>
<sequence>MGAPGSLPSPQKPSGGLSGVGDNIISSSGHHQRSLVSCPPEAPAPTTHPVVVHLITTSSSASTPPSNISPSTLTTSLSSFPLNVLYPSTLSHSIANVANPRPLVRGRCLWDIPGEVRNLIYSSVLTELPRRINVARDRSSCSGTQNPDTGYITPQFPFANCLPGIAYTCKQVYQEFVSLYLARAKFELTTMEDVWYFEGFLNTVPWGCGWHAVAHLVFPDFGRLAETPARANEVMDFCRRTPDLGHLELVLNLNGLYLPPIREDSDQINFLRRMRPMKPAEQFALEMDLRSLFDMPNLHTLTVRYRHDGITCTPMNMSAFMDLRDWLISGFVATPGVEVSHEYVDFPRSRDSYITLRISRPDRRASDLQSCGASEASSDALVF</sequence>
<organism evidence="2 3">
    <name type="scientific">Trematosphaeria pertusa</name>
    <dbReference type="NCBI Taxonomy" id="390896"/>
    <lineage>
        <taxon>Eukaryota</taxon>
        <taxon>Fungi</taxon>
        <taxon>Dikarya</taxon>
        <taxon>Ascomycota</taxon>
        <taxon>Pezizomycotina</taxon>
        <taxon>Dothideomycetes</taxon>
        <taxon>Pleosporomycetidae</taxon>
        <taxon>Pleosporales</taxon>
        <taxon>Massarineae</taxon>
        <taxon>Trematosphaeriaceae</taxon>
        <taxon>Trematosphaeria</taxon>
    </lineage>
</organism>
<proteinExistence type="predicted"/>
<evidence type="ECO:0000313" key="3">
    <source>
        <dbReference type="Proteomes" id="UP000800094"/>
    </source>
</evidence>
<dbReference type="OrthoDB" id="3787318at2759"/>
<protein>
    <submittedName>
        <fullName evidence="2">Uncharacterized protein</fullName>
    </submittedName>
</protein>
<accession>A0A6A6ILG2</accession>
<feature type="region of interest" description="Disordered" evidence="1">
    <location>
        <begin position="1"/>
        <end position="43"/>
    </location>
</feature>
<gene>
    <name evidence="2" type="ORF">BU26DRAFT_563371</name>
</gene>
<dbReference type="Proteomes" id="UP000800094">
    <property type="component" value="Unassembled WGS sequence"/>
</dbReference>
<reference evidence="2" key="1">
    <citation type="journal article" date="2020" name="Stud. Mycol.">
        <title>101 Dothideomycetes genomes: a test case for predicting lifestyles and emergence of pathogens.</title>
        <authorList>
            <person name="Haridas S."/>
            <person name="Albert R."/>
            <person name="Binder M."/>
            <person name="Bloem J."/>
            <person name="Labutti K."/>
            <person name="Salamov A."/>
            <person name="Andreopoulos B."/>
            <person name="Baker S."/>
            <person name="Barry K."/>
            <person name="Bills G."/>
            <person name="Bluhm B."/>
            <person name="Cannon C."/>
            <person name="Castanera R."/>
            <person name="Culley D."/>
            <person name="Daum C."/>
            <person name="Ezra D."/>
            <person name="Gonzalez J."/>
            <person name="Henrissat B."/>
            <person name="Kuo A."/>
            <person name="Liang C."/>
            <person name="Lipzen A."/>
            <person name="Lutzoni F."/>
            <person name="Magnuson J."/>
            <person name="Mondo S."/>
            <person name="Nolan M."/>
            <person name="Ohm R."/>
            <person name="Pangilinan J."/>
            <person name="Park H.-J."/>
            <person name="Ramirez L."/>
            <person name="Alfaro M."/>
            <person name="Sun H."/>
            <person name="Tritt A."/>
            <person name="Yoshinaga Y."/>
            <person name="Zwiers L.-H."/>
            <person name="Turgeon B."/>
            <person name="Goodwin S."/>
            <person name="Spatafora J."/>
            <person name="Crous P."/>
            <person name="Grigoriev I."/>
        </authorList>
    </citation>
    <scope>NUCLEOTIDE SEQUENCE</scope>
    <source>
        <strain evidence="2">CBS 122368</strain>
    </source>
</reference>
<evidence type="ECO:0000256" key="1">
    <source>
        <dbReference type="SAM" id="MobiDB-lite"/>
    </source>
</evidence>
<dbReference type="AlphaFoldDB" id="A0A6A6ILG2"/>
<keyword evidence="3" id="KW-1185">Reference proteome</keyword>
<dbReference type="GeneID" id="54586493"/>
<evidence type="ECO:0000313" key="2">
    <source>
        <dbReference type="EMBL" id="KAF2251434.1"/>
    </source>
</evidence>
<dbReference type="EMBL" id="ML987193">
    <property type="protein sequence ID" value="KAF2251434.1"/>
    <property type="molecule type" value="Genomic_DNA"/>
</dbReference>
<dbReference type="RefSeq" id="XP_033686438.1">
    <property type="nucleotide sequence ID" value="XM_033833163.1"/>
</dbReference>